<accession>A0AAV2HLG4</accession>
<dbReference type="EMBL" id="CAXITT010000168">
    <property type="protein sequence ID" value="CAL1534343.1"/>
    <property type="molecule type" value="Genomic_DNA"/>
</dbReference>
<comment type="caution">
    <text evidence="1">The sequence shown here is derived from an EMBL/GenBank/DDBJ whole genome shotgun (WGS) entry which is preliminary data.</text>
</comment>
<reference evidence="1 2" key="1">
    <citation type="submission" date="2024-04" db="EMBL/GenBank/DDBJ databases">
        <authorList>
            <consortium name="Genoscope - CEA"/>
            <person name="William W."/>
        </authorList>
    </citation>
    <scope>NUCLEOTIDE SEQUENCE [LARGE SCALE GENOMIC DNA]</scope>
</reference>
<dbReference type="AlphaFoldDB" id="A0AAV2HLG4"/>
<keyword evidence="2" id="KW-1185">Reference proteome</keyword>
<organism evidence="1 2">
    <name type="scientific">Lymnaea stagnalis</name>
    <name type="common">Great pond snail</name>
    <name type="synonym">Helix stagnalis</name>
    <dbReference type="NCBI Taxonomy" id="6523"/>
    <lineage>
        <taxon>Eukaryota</taxon>
        <taxon>Metazoa</taxon>
        <taxon>Spiralia</taxon>
        <taxon>Lophotrochozoa</taxon>
        <taxon>Mollusca</taxon>
        <taxon>Gastropoda</taxon>
        <taxon>Heterobranchia</taxon>
        <taxon>Euthyneura</taxon>
        <taxon>Panpulmonata</taxon>
        <taxon>Hygrophila</taxon>
        <taxon>Lymnaeoidea</taxon>
        <taxon>Lymnaeidae</taxon>
        <taxon>Lymnaea</taxon>
    </lineage>
</organism>
<dbReference type="Proteomes" id="UP001497497">
    <property type="component" value="Unassembled WGS sequence"/>
</dbReference>
<gene>
    <name evidence="1" type="ORF">GSLYS_00008303001</name>
</gene>
<evidence type="ECO:0000313" key="2">
    <source>
        <dbReference type="Proteomes" id="UP001497497"/>
    </source>
</evidence>
<evidence type="ECO:0000313" key="1">
    <source>
        <dbReference type="EMBL" id="CAL1534343.1"/>
    </source>
</evidence>
<protein>
    <submittedName>
        <fullName evidence="1">Uncharacterized protein</fullName>
    </submittedName>
</protein>
<name>A0AAV2HLG4_LYMST</name>
<proteinExistence type="predicted"/>
<sequence length="109" mass="12797">MYQCDKLEGLKLLTKCYTHLKEIEARLVPPLDIIRTVYAIGVMMYLNERYADGKYRAQEGLNLCGDKNHPMFKKLLDLNKYCERKLFKEDKNMLESQSGIDDRSDTKLD</sequence>